<evidence type="ECO:0000256" key="1">
    <source>
        <dbReference type="ARBA" id="ARBA00008949"/>
    </source>
</evidence>
<dbReference type="Gene3D" id="2.40.155.10">
    <property type="entry name" value="Green fluorescent protein"/>
    <property type="match status" value="1"/>
</dbReference>
<gene>
    <name evidence="5" type="primary">cjFP510</name>
</gene>
<accession>A0A146FGB2</accession>
<dbReference type="SUPFAM" id="SSF54511">
    <property type="entry name" value="GFP-like"/>
    <property type="match status" value="1"/>
</dbReference>
<dbReference type="SMR" id="A0A146FGB2"/>
<evidence type="ECO:0000256" key="4">
    <source>
        <dbReference type="ARBA" id="ARBA00023262"/>
    </source>
</evidence>
<sequence length="227" mass="25655">MFPSIKESMRVKLNMEGSVNCRAFKCTGEGEGKPYEGTRSMNIEVTEGGPLPFAFDIISHCFAYGQKMFIKHPKDIPDFFKQSFPEGYTWEREVTFEDGGVLAINQDTSLQNDCFICNIKVIGTNFPPNGPVMQKKTCGWEPSAEVVIPRDGGLMLRNSMTLKLIGGGHLACLFKTTFRSKTRKDVKLPEFHFQDIRLERKGNDNGKTFELFEASVARYSPLPPKHR</sequence>
<keyword evidence="4" id="KW-0599">Photoprotein</keyword>
<dbReference type="Pfam" id="PF01353">
    <property type="entry name" value="GFP"/>
    <property type="match status" value="1"/>
</dbReference>
<keyword evidence="2" id="KW-0157">Chromophore</keyword>
<dbReference type="Gene3D" id="3.30.1300.40">
    <property type="match status" value="1"/>
</dbReference>
<evidence type="ECO:0000256" key="3">
    <source>
        <dbReference type="ARBA" id="ARBA00023223"/>
    </source>
</evidence>
<comment type="similarity">
    <text evidence="1">Belongs to the GFP family.</text>
</comment>
<dbReference type="EMBL" id="LC123595">
    <property type="protein sequence ID" value="BAU68609.1"/>
    <property type="molecule type" value="mRNA"/>
</dbReference>
<dbReference type="GO" id="GO:0008218">
    <property type="term" value="P:bioluminescence"/>
    <property type="evidence" value="ECO:0007669"/>
    <property type="project" value="UniProtKB-KW"/>
</dbReference>
<dbReference type="InterPro" id="IPR011584">
    <property type="entry name" value="GFP-related"/>
</dbReference>
<dbReference type="AlphaFoldDB" id="A0A146FGB2"/>
<reference evidence="5" key="1">
    <citation type="journal article" date="2016" name="Sci. Rep.">
        <title>A novel fluorescent protein from the deep-sea anemone Cribrinopsis japonica (Anthozoa: Actiniaria).</title>
        <authorList>
            <person name="Tsutsui K."/>
            <person name="Shimada E."/>
            <person name="Ogawa T."/>
            <person name="Tsuruwaka Y."/>
        </authorList>
    </citation>
    <scope>NUCLEOTIDE SEQUENCE</scope>
</reference>
<dbReference type="InterPro" id="IPR009017">
    <property type="entry name" value="GFP"/>
</dbReference>
<protein>
    <submittedName>
        <fullName evidence="5">Fluorescent protein</fullName>
    </submittedName>
</protein>
<proteinExistence type="evidence at transcript level"/>
<evidence type="ECO:0000256" key="2">
    <source>
        <dbReference type="ARBA" id="ARBA00022991"/>
    </source>
</evidence>
<organism evidence="5">
    <name type="scientific">Cribrinopsis japonica</name>
    <name type="common">Deep-sea anemone</name>
    <dbReference type="NCBI Taxonomy" id="1799150"/>
    <lineage>
        <taxon>Eukaryota</taxon>
        <taxon>Metazoa</taxon>
        <taxon>Cnidaria</taxon>
        <taxon>Anthozoa</taxon>
        <taxon>Hexacorallia</taxon>
        <taxon>Actiniaria</taxon>
        <taxon>Actiniidae</taxon>
        <taxon>Cribrinopsis</taxon>
    </lineage>
</organism>
<evidence type="ECO:0000313" key="5">
    <source>
        <dbReference type="EMBL" id="BAU68609.1"/>
    </source>
</evidence>
<keyword evidence="3" id="KW-0455">Luminescence</keyword>
<name>A0A146FGB2_CRIJA</name>